<accession>A0A165LK75</accession>
<evidence type="ECO:0000313" key="5">
    <source>
        <dbReference type="Proteomes" id="UP000077266"/>
    </source>
</evidence>
<proteinExistence type="predicted"/>
<dbReference type="InterPro" id="IPR036779">
    <property type="entry name" value="LysM_dom_sf"/>
</dbReference>
<dbReference type="Gene3D" id="3.10.350.10">
    <property type="entry name" value="LysM domain"/>
    <property type="match status" value="1"/>
</dbReference>
<dbReference type="CDD" id="cd22191">
    <property type="entry name" value="DPBB_RlpA_EXP_N-like"/>
    <property type="match status" value="1"/>
</dbReference>
<dbReference type="Proteomes" id="UP000077266">
    <property type="component" value="Unassembled WGS sequence"/>
</dbReference>
<keyword evidence="1 2" id="KW-0732">Signal</keyword>
<dbReference type="SMART" id="SM00257">
    <property type="entry name" value="LysM"/>
    <property type="match status" value="1"/>
</dbReference>
<feature type="domain" description="LysM" evidence="3">
    <location>
        <begin position="153"/>
        <end position="199"/>
    </location>
</feature>
<feature type="non-terminal residue" evidence="4">
    <location>
        <position position="208"/>
    </location>
</feature>
<dbReference type="PANTHER" id="PTHR31836:SF27">
    <property type="entry name" value="RLPA-LIKE PROTEIN DOUBLE-PSI BETA-BARREL DOMAIN-CONTAINING PROTEIN"/>
    <property type="match status" value="1"/>
</dbReference>
<dbReference type="PROSITE" id="PS51782">
    <property type="entry name" value="LYSM"/>
    <property type="match status" value="1"/>
</dbReference>
<dbReference type="CDD" id="cd00118">
    <property type="entry name" value="LysM"/>
    <property type="match status" value="1"/>
</dbReference>
<dbReference type="STRING" id="1314781.A0A165LK75"/>
<dbReference type="InterPro" id="IPR018392">
    <property type="entry name" value="LysM"/>
</dbReference>
<dbReference type="PANTHER" id="PTHR31836">
    <property type="match status" value="1"/>
</dbReference>
<dbReference type="Gene3D" id="2.40.40.10">
    <property type="entry name" value="RlpA-like domain"/>
    <property type="match status" value="1"/>
</dbReference>
<dbReference type="InterPro" id="IPR036908">
    <property type="entry name" value="RlpA-like_sf"/>
</dbReference>
<name>A0A165LK75_EXIGL</name>
<reference evidence="4 5" key="1">
    <citation type="journal article" date="2016" name="Mol. Biol. Evol.">
        <title>Comparative Genomics of Early-Diverging Mushroom-Forming Fungi Provides Insights into the Origins of Lignocellulose Decay Capabilities.</title>
        <authorList>
            <person name="Nagy L.G."/>
            <person name="Riley R."/>
            <person name="Tritt A."/>
            <person name="Adam C."/>
            <person name="Daum C."/>
            <person name="Floudas D."/>
            <person name="Sun H."/>
            <person name="Yadav J.S."/>
            <person name="Pangilinan J."/>
            <person name="Larsson K.H."/>
            <person name="Matsuura K."/>
            <person name="Barry K."/>
            <person name="Labutti K."/>
            <person name="Kuo R."/>
            <person name="Ohm R.A."/>
            <person name="Bhattacharya S.S."/>
            <person name="Shirouzu T."/>
            <person name="Yoshinaga Y."/>
            <person name="Martin F.M."/>
            <person name="Grigoriev I.V."/>
            <person name="Hibbett D.S."/>
        </authorList>
    </citation>
    <scope>NUCLEOTIDE SEQUENCE [LARGE SCALE GENOMIC DNA]</scope>
    <source>
        <strain evidence="4 5">HHB12029</strain>
    </source>
</reference>
<dbReference type="EMBL" id="KV425924">
    <property type="protein sequence ID" value="KZV97962.1"/>
    <property type="molecule type" value="Genomic_DNA"/>
</dbReference>
<dbReference type="InParanoid" id="A0A165LK75"/>
<evidence type="ECO:0000259" key="3">
    <source>
        <dbReference type="PROSITE" id="PS51782"/>
    </source>
</evidence>
<protein>
    <recommendedName>
        <fullName evidence="3">LysM domain-containing protein</fullName>
    </recommendedName>
</protein>
<organism evidence="4 5">
    <name type="scientific">Exidia glandulosa HHB12029</name>
    <dbReference type="NCBI Taxonomy" id="1314781"/>
    <lineage>
        <taxon>Eukaryota</taxon>
        <taxon>Fungi</taxon>
        <taxon>Dikarya</taxon>
        <taxon>Basidiomycota</taxon>
        <taxon>Agaricomycotina</taxon>
        <taxon>Agaricomycetes</taxon>
        <taxon>Auriculariales</taxon>
        <taxon>Exidiaceae</taxon>
        <taxon>Exidia</taxon>
    </lineage>
</organism>
<dbReference type="InterPro" id="IPR051477">
    <property type="entry name" value="Expansin_CellWall"/>
</dbReference>
<keyword evidence="5" id="KW-1185">Reference proteome</keyword>
<feature type="signal peptide" evidence="2">
    <location>
        <begin position="1"/>
        <end position="18"/>
    </location>
</feature>
<dbReference type="SUPFAM" id="SSF54106">
    <property type="entry name" value="LysM domain"/>
    <property type="match status" value="1"/>
</dbReference>
<feature type="chain" id="PRO_5007861740" description="LysM domain-containing protein" evidence="2">
    <location>
        <begin position="19"/>
        <end position="208"/>
    </location>
</feature>
<evidence type="ECO:0000256" key="2">
    <source>
        <dbReference type="SAM" id="SignalP"/>
    </source>
</evidence>
<dbReference type="SUPFAM" id="SSF50685">
    <property type="entry name" value="Barwin-like endoglucanases"/>
    <property type="match status" value="1"/>
</dbReference>
<dbReference type="AlphaFoldDB" id="A0A165LK75"/>
<dbReference type="Pfam" id="PF01476">
    <property type="entry name" value="LysM"/>
    <property type="match status" value="1"/>
</dbReference>
<sequence>MLSASLVLLLGAATFVAANPLAKRQSPWFDQQTGDATVYDVGPDACGGFDQPTDFIVAVSHLFFDTFPGATSNPNNNPVCGKTVTASYQGRQIQVTIKDRCEACAFGDLDFSQSAFEALIGPVSIGRAHGMTWQINGGGSNPPPPPPSGNCTQFYTVQSGDTCSAIAAQFGISVATFEGLNPNINSQCTNLQIGTAYCVGTGGGGSTP</sequence>
<evidence type="ECO:0000256" key="1">
    <source>
        <dbReference type="ARBA" id="ARBA00022729"/>
    </source>
</evidence>
<gene>
    <name evidence="4" type="ORF">EXIGLDRAFT_641852</name>
</gene>
<dbReference type="OrthoDB" id="5985073at2759"/>
<evidence type="ECO:0000313" key="4">
    <source>
        <dbReference type="EMBL" id="KZV97962.1"/>
    </source>
</evidence>